<comment type="subcellular location">
    <subcellularLocation>
        <location evidence="1">Membrane</location>
        <topology evidence="1">Multi-pass membrane protein</topology>
    </subcellularLocation>
</comment>
<feature type="transmembrane region" description="Helical" evidence="5">
    <location>
        <begin position="448"/>
        <end position="467"/>
    </location>
</feature>
<evidence type="ECO:0000313" key="8">
    <source>
        <dbReference type="Proteomes" id="UP000242287"/>
    </source>
</evidence>
<feature type="transmembrane region" description="Helical" evidence="5">
    <location>
        <begin position="479"/>
        <end position="498"/>
    </location>
</feature>
<dbReference type="SUPFAM" id="SSF103473">
    <property type="entry name" value="MFS general substrate transporter"/>
    <property type="match status" value="1"/>
</dbReference>
<keyword evidence="2 5" id="KW-0812">Transmembrane</keyword>
<evidence type="ECO:0000313" key="7">
    <source>
        <dbReference type="EMBL" id="PFH53304.1"/>
    </source>
</evidence>
<dbReference type="Gene3D" id="1.20.1720.10">
    <property type="entry name" value="Multidrug resistance protein D"/>
    <property type="match status" value="1"/>
</dbReference>
<gene>
    <name evidence="7" type="ORF">AMATHDRAFT_137906</name>
</gene>
<dbReference type="GO" id="GO:0005886">
    <property type="term" value="C:plasma membrane"/>
    <property type="evidence" value="ECO:0007669"/>
    <property type="project" value="TreeGrafter"/>
</dbReference>
<dbReference type="OrthoDB" id="2585655at2759"/>
<reference evidence="7 8" key="1">
    <citation type="submission" date="2014-02" db="EMBL/GenBank/DDBJ databases">
        <title>Transposable element dynamics among asymbiotic and ectomycorrhizal Amanita fungi.</title>
        <authorList>
            <consortium name="DOE Joint Genome Institute"/>
            <person name="Hess J."/>
            <person name="Skrede I."/>
            <person name="Wolfe B."/>
            <person name="LaButti K."/>
            <person name="Ohm R.A."/>
            <person name="Grigoriev I.V."/>
            <person name="Pringle A."/>
        </authorList>
    </citation>
    <scope>NUCLEOTIDE SEQUENCE [LARGE SCALE GENOMIC DNA]</scope>
    <source>
        <strain evidence="7 8">SKay4041</strain>
    </source>
</reference>
<evidence type="ECO:0000256" key="1">
    <source>
        <dbReference type="ARBA" id="ARBA00004141"/>
    </source>
</evidence>
<feature type="transmembrane region" description="Helical" evidence="5">
    <location>
        <begin position="167"/>
        <end position="188"/>
    </location>
</feature>
<feature type="transmembrane region" description="Helical" evidence="5">
    <location>
        <begin position="77"/>
        <end position="94"/>
    </location>
</feature>
<dbReference type="InterPro" id="IPR036259">
    <property type="entry name" value="MFS_trans_sf"/>
</dbReference>
<dbReference type="PANTHER" id="PTHR23502:SF5">
    <property type="entry name" value="QUINIDINE RESISTANCE PROTEIN 3"/>
    <property type="match status" value="1"/>
</dbReference>
<keyword evidence="4 5" id="KW-0472">Membrane</keyword>
<evidence type="ECO:0000256" key="2">
    <source>
        <dbReference type="ARBA" id="ARBA00022692"/>
    </source>
</evidence>
<dbReference type="STRING" id="703135.A0A2A9NVA2"/>
<name>A0A2A9NVA2_9AGAR</name>
<dbReference type="EMBL" id="KZ301974">
    <property type="protein sequence ID" value="PFH53304.1"/>
    <property type="molecule type" value="Genomic_DNA"/>
</dbReference>
<dbReference type="Gene3D" id="1.20.1250.20">
    <property type="entry name" value="MFS general substrate transporter like domains"/>
    <property type="match status" value="1"/>
</dbReference>
<protein>
    <recommendedName>
        <fullName evidence="6">Major facilitator superfamily (MFS) profile domain-containing protein</fullName>
    </recommendedName>
</protein>
<accession>A0A2A9NVA2</accession>
<dbReference type="InterPro" id="IPR011701">
    <property type="entry name" value="MFS"/>
</dbReference>
<feature type="transmembrane region" description="Helical" evidence="5">
    <location>
        <begin position="194"/>
        <end position="214"/>
    </location>
</feature>
<evidence type="ECO:0000256" key="4">
    <source>
        <dbReference type="ARBA" id="ARBA00023136"/>
    </source>
</evidence>
<dbReference type="Pfam" id="PF07690">
    <property type="entry name" value="MFS_1"/>
    <property type="match status" value="1"/>
</dbReference>
<feature type="transmembrane region" description="Helical" evidence="5">
    <location>
        <begin position="411"/>
        <end position="436"/>
    </location>
</feature>
<evidence type="ECO:0000256" key="3">
    <source>
        <dbReference type="ARBA" id="ARBA00022989"/>
    </source>
</evidence>
<proteinExistence type="predicted"/>
<feature type="transmembrane region" description="Helical" evidence="5">
    <location>
        <begin position="131"/>
        <end position="155"/>
    </location>
</feature>
<dbReference type="PROSITE" id="PS50850">
    <property type="entry name" value="MFS"/>
    <property type="match status" value="1"/>
</dbReference>
<dbReference type="AlphaFoldDB" id="A0A2A9NVA2"/>
<dbReference type="Proteomes" id="UP000242287">
    <property type="component" value="Unassembled WGS sequence"/>
</dbReference>
<feature type="domain" description="Major facilitator superfamily (MFS) profile" evidence="6">
    <location>
        <begin position="40"/>
        <end position="501"/>
    </location>
</feature>
<dbReference type="InterPro" id="IPR020846">
    <property type="entry name" value="MFS_dom"/>
</dbReference>
<dbReference type="GO" id="GO:0022857">
    <property type="term" value="F:transmembrane transporter activity"/>
    <property type="evidence" value="ECO:0007669"/>
    <property type="project" value="InterPro"/>
</dbReference>
<feature type="transmembrane region" description="Helical" evidence="5">
    <location>
        <begin position="384"/>
        <end position="405"/>
    </location>
</feature>
<dbReference type="PANTHER" id="PTHR23502">
    <property type="entry name" value="MAJOR FACILITATOR SUPERFAMILY"/>
    <property type="match status" value="1"/>
</dbReference>
<keyword evidence="8" id="KW-1185">Reference proteome</keyword>
<keyword evidence="3 5" id="KW-1133">Transmembrane helix</keyword>
<evidence type="ECO:0000259" key="6">
    <source>
        <dbReference type="PROSITE" id="PS50850"/>
    </source>
</evidence>
<feature type="transmembrane region" description="Helical" evidence="5">
    <location>
        <begin position="106"/>
        <end position="125"/>
    </location>
</feature>
<organism evidence="7 8">
    <name type="scientific">Amanita thiersii Skay4041</name>
    <dbReference type="NCBI Taxonomy" id="703135"/>
    <lineage>
        <taxon>Eukaryota</taxon>
        <taxon>Fungi</taxon>
        <taxon>Dikarya</taxon>
        <taxon>Basidiomycota</taxon>
        <taxon>Agaricomycotina</taxon>
        <taxon>Agaricomycetes</taxon>
        <taxon>Agaricomycetidae</taxon>
        <taxon>Agaricales</taxon>
        <taxon>Pluteineae</taxon>
        <taxon>Amanitaceae</taxon>
        <taxon>Amanita</taxon>
    </lineage>
</organism>
<feature type="transmembrane region" description="Helical" evidence="5">
    <location>
        <begin position="39"/>
        <end position="57"/>
    </location>
</feature>
<evidence type="ECO:0000256" key="5">
    <source>
        <dbReference type="SAM" id="Phobius"/>
    </source>
</evidence>
<sequence>MTKTLSDAAIQPQNAQIFDIEHVPVRNDPRKWSHLRKNLSLFLVSAASMIAGLAGNIQNPAVAAMQEDLHATSDQFSLSISNFILIQGLVPLAWSAISEVKGRKMVYLASLAMFTAGSVAVSLSPTMQMVIGFRCIQAAGSSAVITIGAATLADIFDTEERGTKMGIYYMAPLLGPAIGPIFGGVLTTGFNWRAIFWFLTIFSGVSFMAFLLLFKDTFRKERSLLYQNVLKAHLKELATNATPKVLSSGTSFETDVIPPLGTKSSGEHTIVETLDDLEKLPEVNLTWKDVSPIKPLWLVLRRWNNIVILLSSGLSFAFNFMITYSSSRTLGFQYQFNPLKIGFVILAYGIGCMVGSLVGGPWSDYTLAKLKAANEGKSYPEMRLHSTFLGVVMLPPVLVALGWISKQKVHVAAICVFLFLNGFFSIWAYTSMLAYIVDSNKGRSSTAVATNSAFRGIFAFIGTEVVVPMQDNLGDGWMMVVWGILMLVSGLLLLLVYWKGKTWREKAEAWEARE</sequence>
<feature type="transmembrane region" description="Helical" evidence="5">
    <location>
        <begin position="342"/>
        <end position="363"/>
    </location>
</feature>
<feature type="transmembrane region" description="Helical" evidence="5">
    <location>
        <begin position="303"/>
        <end position="322"/>
    </location>
</feature>